<dbReference type="InterPro" id="IPR006600">
    <property type="entry name" value="HTH_CenpB_DNA-bd_dom"/>
</dbReference>
<dbReference type="VEuPathDB" id="FungiDB:PPTG_14691"/>
<accession>W2MY06</accession>
<name>W2MY06_PHYNI</name>
<dbReference type="GO" id="GO:0003677">
    <property type="term" value="F:DNA binding"/>
    <property type="evidence" value="ECO:0007669"/>
    <property type="project" value="UniProtKB-KW"/>
</dbReference>
<evidence type="ECO:0000313" key="3">
    <source>
        <dbReference type="EMBL" id="ETM41267.1"/>
    </source>
</evidence>
<proteinExistence type="predicted"/>
<protein>
    <recommendedName>
        <fullName evidence="2">HTH CENPB-type domain-containing protein</fullName>
    </recommendedName>
</protein>
<evidence type="ECO:0000259" key="2">
    <source>
        <dbReference type="PROSITE" id="PS51253"/>
    </source>
</evidence>
<organism evidence="3">
    <name type="scientific">Phytophthora nicotianae</name>
    <name type="common">Potato buckeye rot agent</name>
    <name type="synonym">Phytophthora parasitica</name>
    <dbReference type="NCBI Taxonomy" id="4792"/>
    <lineage>
        <taxon>Eukaryota</taxon>
        <taxon>Sar</taxon>
        <taxon>Stramenopiles</taxon>
        <taxon>Oomycota</taxon>
        <taxon>Peronosporomycetes</taxon>
        <taxon>Peronosporales</taxon>
        <taxon>Peronosporaceae</taxon>
        <taxon>Phytophthora</taxon>
    </lineage>
</organism>
<dbReference type="AlphaFoldDB" id="W2MY06"/>
<reference evidence="3" key="1">
    <citation type="submission" date="2013-11" db="EMBL/GenBank/DDBJ databases">
        <title>The Genome Sequence of Phytophthora parasitica IAC_01/95.</title>
        <authorList>
            <consortium name="The Broad Institute Genomics Platform"/>
            <person name="Russ C."/>
            <person name="Tyler B."/>
            <person name="Panabieres F."/>
            <person name="Shan W."/>
            <person name="Tripathy S."/>
            <person name="Grunwald N."/>
            <person name="Machado M."/>
            <person name="Johnson C.S."/>
            <person name="Arredondo F."/>
            <person name="Hong C."/>
            <person name="Coffey M."/>
            <person name="Young S.K."/>
            <person name="Zeng Q."/>
            <person name="Gargeya S."/>
            <person name="Fitzgerald M."/>
            <person name="Abouelleil A."/>
            <person name="Alvarado L."/>
            <person name="Chapman S.B."/>
            <person name="Gainer-Dewar J."/>
            <person name="Goldberg J."/>
            <person name="Griggs A."/>
            <person name="Gujja S."/>
            <person name="Hansen M."/>
            <person name="Howarth C."/>
            <person name="Imamovic A."/>
            <person name="Ireland A."/>
            <person name="Larimer J."/>
            <person name="McCowan C."/>
            <person name="Murphy C."/>
            <person name="Pearson M."/>
            <person name="Poon T.W."/>
            <person name="Priest M."/>
            <person name="Roberts A."/>
            <person name="Saif S."/>
            <person name="Shea T."/>
            <person name="Sykes S."/>
            <person name="Wortman J."/>
            <person name="Nusbaum C."/>
            <person name="Birren B."/>
        </authorList>
    </citation>
    <scope>NUCLEOTIDE SEQUENCE [LARGE SCALE GENOMIC DNA]</scope>
    <source>
        <strain evidence="3">IAC_01/95</strain>
    </source>
</reference>
<feature type="domain" description="HTH CENPB-type" evidence="2">
    <location>
        <begin position="1"/>
        <end position="39"/>
    </location>
</feature>
<dbReference type="PROSITE" id="PS51253">
    <property type="entry name" value="HTH_CENPB"/>
    <property type="match status" value="1"/>
</dbReference>
<gene>
    <name evidence="3" type="ORF">L914_12950</name>
</gene>
<evidence type="ECO:0000256" key="1">
    <source>
        <dbReference type="ARBA" id="ARBA00023125"/>
    </source>
</evidence>
<sequence>MLQLESKEVADEIVLGEKFAATATWIQLFLRRHTLSLRARTRQGQTTPQDALDATKEFKTLVLQTIFENKCVQVYNADQTGINFEYLPKKQFPSAWLRQCG</sequence>
<keyword evidence="1" id="KW-0238">DNA-binding</keyword>
<dbReference type="EMBL" id="KI694155">
    <property type="protein sequence ID" value="ETM41267.1"/>
    <property type="molecule type" value="Genomic_DNA"/>
</dbReference>
<dbReference type="Proteomes" id="UP000054532">
    <property type="component" value="Unassembled WGS sequence"/>
</dbReference>